<feature type="transmembrane region" description="Helical" evidence="6">
    <location>
        <begin position="271"/>
        <end position="292"/>
    </location>
</feature>
<feature type="compositionally biased region" description="Polar residues" evidence="5">
    <location>
        <begin position="54"/>
        <end position="67"/>
    </location>
</feature>
<reference evidence="7" key="1">
    <citation type="submission" date="2022-07" db="EMBL/GenBank/DDBJ databases">
        <authorList>
            <person name="Trinca V."/>
            <person name="Uliana J.V.C."/>
            <person name="Torres T.T."/>
            <person name="Ward R.J."/>
            <person name="Monesi N."/>
        </authorList>
    </citation>
    <scope>NUCLEOTIDE SEQUENCE</scope>
    <source>
        <strain evidence="7">HSMRA1968</strain>
        <tissue evidence="7">Whole embryos</tissue>
    </source>
</reference>
<feature type="transmembrane region" description="Helical" evidence="6">
    <location>
        <begin position="486"/>
        <end position="509"/>
    </location>
</feature>
<gene>
    <name evidence="7" type="primary">Slc2a5</name>
    <name evidence="7" type="ORF">Bhyg_14521</name>
</gene>
<dbReference type="PANTHER" id="PTHR23529">
    <property type="entry name" value="GH19118P-RELATED"/>
    <property type="match status" value="1"/>
</dbReference>
<evidence type="ECO:0000256" key="4">
    <source>
        <dbReference type="ARBA" id="ARBA00023136"/>
    </source>
</evidence>
<accession>A0A9Q0RVQ6</accession>
<comment type="subcellular location">
    <subcellularLocation>
        <location evidence="1">Membrane</location>
    </subcellularLocation>
</comment>
<keyword evidence="7" id="KW-0813">Transport</keyword>
<feature type="transmembrane region" description="Helical" evidence="6">
    <location>
        <begin position="178"/>
        <end position="197"/>
    </location>
</feature>
<feature type="transmembrane region" description="Helical" evidence="6">
    <location>
        <begin position="147"/>
        <end position="171"/>
    </location>
</feature>
<dbReference type="GO" id="GO:0016020">
    <property type="term" value="C:membrane"/>
    <property type="evidence" value="ECO:0007669"/>
    <property type="project" value="UniProtKB-SubCell"/>
</dbReference>
<feature type="transmembrane region" description="Helical" evidence="6">
    <location>
        <begin position="447"/>
        <end position="465"/>
    </location>
</feature>
<dbReference type="EMBL" id="WJQU01000004">
    <property type="protein sequence ID" value="KAJ6635935.1"/>
    <property type="molecule type" value="Genomic_DNA"/>
</dbReference>
<dbReference type="SUPFAM" id="SSF103473">
    <property type="entry name" value="MFS general substrate transporter"/>
    <property type="match status" value="1"/>
</dbReference>
<feature type="transmembrane region" description="Helical" evidence="6">
    <location>
        <begin position="236"/>
        <end position="259"/>
    </location>
</feature>
<protein>
    <submittedName>
        <fullName evidence="7">Solute carrier family 2, facilitated glucose transporter member 5</fullName>
    </submittedName>
</protein>
<evidence type="ECO:0000256" key="2">
    <source>
        <dbReference type="ARBA" id="ARBA00022692"/>
    </source>
</evidence>
<dbReference type="InterPro" id="IPR036259">
    <property type="entry name" value="MFS_trans_sf"/>
</dbReference>
<dbReference type="Pfam" id="PF00083">
    <property type="entry name" value="Sugar_tr"/>
    <property type="match status" value="1"/>
</dbReference>
<feature type="transmembrane region" description="Helical" evidence="6">
    <location>
        <begin position="114"/>
        <end position="135"/>
    </location>
</feature>
<feature type="region of interest" description="Disordered" evidence="5">
    <location>
        <begin position="48"/>
        <end position="68"/>
    </location>
</feature>
<feature type="transmembrane region" description="Helical" evidence="6">
    <location>
        <begin position="515"/>
        <end position="535"/>
    </location>
</feature>
<evidence type="ECO:0000256" key="5">
    <source>
        <dbReference type="SAM" id="MobiDB-lite"/>
    </source>
</evidence>
<keyword evidence="8" id="KW-1185">Reference proteome</keyword>
<feature type="transmembrane region" description="Helical" evidence="6">
    <location>
        <begin position="203"/>
        <end position="224"/>
    </location>
</feature>
<feature type="transmembrane region" description="Helical" evidence="6">
    <location>
        <begin position="392"/>
        <end position="411"/>
    </location>
</feature>
<feature type="transmembrane region" description="Helical" evidence="6">
    <location>
        <begin position="418"/>
        <end position="441"/>
    </location>
</feature>
<name>A0A9Q0RVQ6_9DIPT</name>
<dbReference type="Proteomes" id="UP001151699">
    <property type="component" value="Chromosome C"/>
</dbReference>
<evidence type="ECO:0000256" key="1">
    <source>
        <dbReference type="ARBA" id="ARBA00004370"/>
    </source>
</evidence>
<dbReference type="PANTHER" id="PTHR23529:SF2">
    <property type="entry name" value="GH19118P-RELATED"/>
    <property type="match status" value="1"/>
</dbReference>
<dbReference type="Gene3D" id="1.20.1250.20">
    <property type="entry name" value="MFS general substrate transporter like domains"/>
    <property type="match status" value="1"/>
</dbReference>
<evidence type="ECO:0000256" key="6">
    <source>
        <dbReference type="SAM" id="Phobius"/>
    </source>
</evidence>
<dbReference type="InterPro" id="IPR005828">
    <property type="entry name" value="MFS_sugar_transport-like"/>
</dbReference>
<dbReference type="OrthoDB" id="6612291at2759"/>
<dbReference type="AlphaFoldDB" id="A0A9Q0RVQ6"/>
<comment type="caution">
    <text evidence="7">The sequence shown here is derived from an EMBL/GenBank/DDBJ whole genome shotgun (WGS) entry which is preliminary data.</text>
</comment>
<evidence type="ECO:0000313" key="8">
    <source>
        <dbReference type="Proteomes" id="UP001151699"/>
    </source>
</evidence>
<proteinExistence type="predicted"/>
<evidence type="ECO:0000313" key="7">
    <source>
        <dbReference type="EMBL" id="KAJ6635935.1"/>
    </source>
</evidence>
<feature type="compositionally biased region" description="Basic and acidic residues" evidence="5">
    <location>
        <begin position="20"/>
        <end position="31"/>
    </location>
</feature>
<keyword evidence="3 6" id="KW-1133">Transmembrane helix</keyword>
<organism evidence="7 8">
    <name type="scientific">Pseudolycoriella hygida</name>
    <dbReference type="NCBI Taxonomy" id="35572"/>
    <lineage>
        <taxon>Eukaryota</taxon>
        <taxon>Metazoa</taxon>
        <taxon>Ecdysozoa</taxon>
        <taxon>Arthropoda</taxon>
        <taxon>Hexapoda</taxon>
        <taxon>Insecta</taxon>
        <taxon>Pterygota</taxon>
        <taxon>Neoptera</taxon>
        <taxon>Endopterygota</taxon>
        <taxon>Diptera</taxon>
        <taxon>Nematocera</taxon>
        <taxon>Sciaroidea</taxon>
        <taxon>Sciaridae</taxon>
        <taxon>Pseudolycoriella</taxon>
    </lineage>
</organism>
<keyword evidence="4 6" id="KW-0472">Membrane</keyword>
<keyword evidence="7" id="KW-0762">Sugar transport</keyword>
<keyword evidence="2 6" id="KW-0812">Transmembrane</keyword>
<evidence type="ECO:0000256" key="3">
    <source>
        <dbReference type="ARBA" id="ARBA00022989"/>
    </source>
</evidence>
<feature type="region of interest" description="Disordered" evidence="5">
    <location>
        <begin position="1"/>
        <end position="31"/>
    </location>
</feature>
<sequence length="566" mass="63511">MNQSKFPFEGSVFQSVYTKKPSETNEMEKSKQSLYEMDAIPANKSSIHQKDNTFSHSNLQHDNQQLRKGTKTDFRLEKISPEPVNSTSHSTYTTHYEQSERYFRRLYTNRRQTASITGALFLMLASGIHIAWGIWRSGVFAIATNMSLLIFSVMVWPIGAIFGGFLGSALIVVLKKSIIYCITAAIMTVGNVLLVIWDRNYAVIVICRLLTSVGYGAAFIAVITHAGENASRNMRGIIVSTINCMLFVGIFISLHVTGAVPVYADFSSERILAIITLIFIVASVICTITATIETVPYLLRKNRTVDALENMKNLRGVAIESPQLKSEMDELKLMIIQDKEDNRNVFANGNVKPLLLILSIRLMAALTNNYSINLICVAFGERVLYHHQYAPLMIIAPRVATSALQIFYADFFARKVQLIVSATLAGLFLVVFGVLFNTLNITWMERYYIPCIFAMYFQFFCGMGIQQMADVYLSEAFSTSKKPWSLSSIILIEHSFQIFMTGMAFVPISRGGLNALIFATGILVILITVVLMFVMPETKGKTLKQTRDLFRSQKILHLDMKSSPYG</sequence>
<dbReference type="GO" id="GO:0022857">
    <property type="term" value="F:transmembrane transporter activity"/>
    <property type="evidence" value="ECO:0007669"/>
    <property type="project" value="InterPro"/>
</dbReference>